<evidence type="ECO:0000256" key="1">
    <source>
        <dbReference type="ARBA" id="ARBA00001974"/>
    </source>
</evidence>
<protein>
    <submittedName>
        <fullName evidence="9">Alcohol dehydrogenase [acceptor]</fullName>
    </submittedName>
</protein>
<feature type="region of interest" description="Disordered" evidence="6">
    <location>
        <begin position="33"/>
        <end position="54"/>
    </location>
</feature>
<dbReference type="PANTHER" id="PTHR11552">
    <property type="entry name" value="GLUCOSE-METHANOL-CHOLINE GMC OXIDOREDUCTASE"/>
    <property type="match status" value="1"/>
</dbReference>
<dbReference type="PANTHER" id="PTHR11552:SF147">
    <property type="entry name" value="CHOLINE DEHYDROGENASE, MITOCHONDRIAL"/>
    <property type="match status" value="1"/>
</dbReference>
<dbReference type="Pfam" id="PF00732">
    <property type="entry name" value="GMC_oxred_N"/>
    <property type="match status" value="1"/>
</dbReference>
<gene>
    <name evidence="9" type="ORF">BWQ96_06495</name>
</gene>
<comment type="caution">
    <text evidence="9">The sequence shown here is derived from an EMBL/GenBank/DDBJ whole genome shotgun (WGS) entry which is preliminary data.</text>
</comment>
<evidence type="ECO:0000313" key="9">
    <source>
        <dbReference type="EMBL" id="PXF43763.1"/>
    </source>
</evidence>
<sequence>MFSGPTIPTFVPLPSIFHASKLSSTFTHTVSRSHRPAHVVPPTRTPITNAAPADTISETLPRTATSPPSQSFDYVIIGGGAAGCVLANRLSANGKTRVLLLEAGPPDDSFYLRVPLGFPYLLGSKHDWAFVTEPEPHLNGRRLYFPRGKVLGGSHAISVMLYHRGNAADYESWPEGWHAEDVLPYFKRSEGQRAALKQQSAAHSCNGPLAVDDLARVNPMSSAFVDAAVQCGLQRNDDFNDWERSQDGVGIFQVTQRDGNRESPATAYLNSIRARRNLTVQTGVTVERIIFEQGNGVPRASGVSYVKADGNRATVKAEKEVLLSAGVYASPQLLMLSGVGPAEHLEGMGIPIVADVPAVGQNLQDHAAVMLSYESQAPQLDKRNSSVYYTERTGKNIGTILNYIFRGKGPLTSPMCEAGGFVKSDGSMGTCDLQLRFIPFVSEPDPYHSLADFATAGSYLKNESNRPAGFTLQSVAARPRSRGWVSLRSTDVRDSVRIHGNWMADTQDLRTLVQGLKLCREIACQDALKEYRGREAYPGKEVVSDQALEKYVLNTCHTANAMVGTCRMGRGEDCAVDSELRVRGVEGLRVIDSSVMPTLPGGQSGAPTMMIAEKGADLVLQAQQGVSEAVSLSTGTRQV</sequence>
<keyword evidence="10" id="KW-1185">Reference proteome</keyword>
<dbReference type="SUPFAM" id="SSF51905">
    <property type="entry name" value="FAD/NAD(P)-binding domain"/>
    <property type="match status" value="1"/>
</dbReference>
<dbReference type="SUPFAM" id="SSF54373">
    <property type="entry name" value="FAD-linked reductases, C-terminal domain"/>
    <property type="match status" value="1"/>
</dbReference>
<proteinExistence type="inferred from homology"/>
<dbReference type="InterPro" id="IPR007867">
    <property type="entry name" value="GMC_OxRtase_C"/>
</dbReference>
<feature type="domain" description="Glucose-methanol-choline oxidoreductase N-terminal" evidence="7">
    <location>
        <begin position="72"/>
        <end position="367"/>
    </location>
</feature>
<dbReference type="Gene3D" id="3.30.560.10">
    <property type="entry name" value="Glucose Oxidase, domain 3"/>
    <property type="match status" value="1"/>
</dbReference>
<dbReference type="InterPro" id="IPR036188">
    <property type="entry name" value="FAD/NAD-bd_sf"/>
</dbReference>
<evidence type="ECO:0000256" key="4">
    <source>
        <dbReference type="ARBA" id="ARBA00022827"/>
    </source>
</evidence>
<dbReference type="EMBL" id="NBIV01000112">
    <property type="protein sequence ID" value="PXF43763.1"/>
    <property type="molecule type" value="Genomic_DNA"/>
</dbReference>
<dbReference type="GO" id="GO:0050660">
    <property type="term" value="F:flavin adenine dinucleotide binding"/>
    <property type="evidence" value="ECO:0007669"/>
    <property type="project" value="InterPro"/>
</dbReference>
<evidence type="ECO:0000313" key="10">
    <source>
        <dbReference type="Proteomes" id="UP000247409"/>
    </source>
</evidence>
<dbReference type="Pfam" id="PF05199">
    <property type="entry name" value="GMC_oxred_C"/>
    <property type="match status" value="1"/>
</dbReference>
<dbReference type="PIRSF" id="PIRSF000137">
    <property type="entry name" value="Alcohol_oxidase"/>
    <property type="match status" value="1"/>
</dbReference>
<accession>A0A2V3INX6</accession>
<feature type="domain" description="Glucose-methanol-choline oxidoreductase C-terminal" evidence="8">
    <location>
        <begin position="479"/>
        <end position="612"/>
    </location>
</feature>
<feature type="binding site" evidence="5">
    <location>
        <position position="286"/>
    </location>
    <ligand>
        <name>FAD</name>
        <dbReference type="ChEBI" id="CHEBI:57692"/>
    </ligand>
</feature>
<evidence type="ECO:0000256" key="3">
    <source>
        <dbReference type="ARBA" id="ARBA00022630"/>
    </source>
</evidence>
<dbReference type="Gene3D" id="3.50.50.60">
    <property type="entry name" value="FAD/NAD(P)-binding domain"/>
    <property type="match status" value="1"/>
</dbReference>
<dbReference type="AlphaFoldDB" id="A0A2V3INX6"/>
<dbReference type="GO" id="GO:0008812">
    <property type="term" value="F:choline dehydrogenase activity"/>
    <property type="evidence" value="ECO:0007669"/>
    <property type="project" value="TreeGrafter"/>
</dbReference>
<evidence type="ECO:0000256" key="6">
    <source>
        <dbReference type="SAM" id="MobiDB-lite"/>
    </source>
</evidence>
<dbReference type="InterPro" id="IPR012132">
    <property type="entry name" value="GMC_OxRdtase"/>
</dbReference>
<evidence type="ECO:0000259" key="8">
    <source>
        <dbReference type="Pfam" id="PF05199"/>
    </source>
</evidence>
<reference evidence="9 10" key="1">
    <citation type="journal article" date="2018" name="Mol. Biol. Evol.">
        <title>Analysis of the draft genome of the red seaweed Gracilariopsis chorda provides insights into genome size evolution in Rhodophyta.</title>
        <authorList>
            <person name="Lee J."/>
            <person name="Yang E.C."/>
            <person name="Graf L."/>
            <person name="Yang J.H."/>
            <person name="Qiu H."/>
            <person name="Zel Zion U."/>
            <person name="Chan C.X."/>
            <person name="Stephens T.G."/>
            <person name="Weber A.P.M."/>
            <person name="Boo G.H."/>
            <person name="Boo S.M."/>
            <person name="Kim K.M."/>
            <person name="Shin Y."/>
            <person name="Jung M."/>
            <person name="Lee S.J."/>
            <person name="Yim H.S."/>
            <person name="Lee J.H."/>
            <person name="Bhattacharya D."/>
            <person name="Yoon H.S."/>
        </authorList>
    </citation>
    <scope>NUCLEOTIDE SEQUENCE [LARGE SCALE GENOMIC DNA]</scope>
    <source>
        <strain evidence="9 10">SKKU-2015</strain>
        <tissue evidence="9">Whole body</tissue>
    </source>
</reference>
<dbReference type="Proteomes" id="UP000247409">
    <property type="component" value="Unassembled WGS sequence"/>
</dbReference>
<dbReference type="InterPro" id="IPR000172">
    <property type="entry name" value="GMC_OxRdtase_N"/>
</dbReference>
<feature type="binding site" evidence="5">
    <location>
        <position position="150"/>
    </location>
    <ligand>
        <name>FAD</name>
        <dbReference type="ChEBI" id="CHEBI:57692"/>
    </ligand>
</feature>
<dbReference type="GO" id="GO:0019285">
    <property type="term" value="P:glycine betaine biosynthetic process from choline"/>
    <property type="evidence" value="ECO:0007669"/>
    <property type="project" value="TreeGrafter"/>
</dbReference>
<organism evidence="9 10">
    <name type="scientific">Gracilariopsis chorda</name>
    <dbReference type="NCBI Taxonomy" id="448386"/>
    <lineage>
        <taxon>Eukaryota</taxon>
        <taxon>Rhodophyta</taxon>
        <taxon>Florideophyceae</taxon>
        <taxon>Rhodymeniophycidae</taxon>
        <taxon>Gracilariales</taxon>
        <taxon>Gracilariaceae</taxon>
        <taxon>Gracilariopsis</taxon>
    </lineage>
</organism>
<name>A0A2V3INX6_9FLOR</name>
<keyword evidence="4 5" id="KW-0274">FAD</keyword>
<dbReference type="STRING" id="448386.A0A2V3INX6"/>
<evidence type="ECO:0000256" key="5">
    <source>
        <dbReference type="PIRSR" id="PIRSR000137-2"/>
    </source>
</evidence>
<keyword evidence="3" id="KW-0285">Flavoprotein</keyword>
<evidence type="ECO:0000259" key="7">
    <source>
        <dbReference type="Pfam" id="PF00732"/>
    </source>
</evidence>
<evidence type="ECO:0000256" key="2">
    <source>
        <dbReference type="ARBA" id="ARBA00010790"/>
    </source>
</evidence>
<comment type="cofactor">
    <cofactor evidence="1 5">
        <name>FAD</name>
        <dbReference type="ChEBI" id="CHEBI:57692"/>
    </cofactor>
</comment>
<dbReference type="GO" id="GO:0016020">
    <property type="term" value="C:membrane"/>
    <property type="evidence" value="ECO:0007669"/>
    <property type="project" value="TreeGrafter"/>
</dbReference>
<dbReference type="OrthoDB" id="269227at2759"/>
<dbReference type="SMR" id="A0A2V3INX6"/>
<comment type="similarity">
    <text evidence="2">Belongs to the GMC oxidoreductase family.</text>
</comment>